<dbReference type="RefSeq" id="WP_369250403.1">
    <property type="nucleotide sequence ID" value="NZ_CP163443.1"/>
</dbReference>
<dbReference type="EMBL" id="CP163443">
    <property type="protein sequence ID" value="XDQ57335.1"/>
    <property type="molecule type" value="Genomic_DNA"/>
</dbReference>
<evidence type="ECO:0000313" key="1">
    <source>
        <dbReference type="EMBL" id="XDQ57335.1"/>
    </source>
</evidence>
<organism evidence="1">
    <name type="scientific">Streptomyces sp. R41</name>
    <dbReference type="NCBI Taxonomy" id="3238632"/>
    <lineage>
        <taxon>Bacteria</taxon>
        <taxon>Bacillati</taxon>
        <taxon>Actinomycetota</taxon>
        <taxon>Actinomycetes</taxon>
        <taxon>Kitasatosporales</taxon>
        <taxon>Streptomycetaceae</taxon>
        <taxon>Streptomyces</taxon>
    </lineage>
</organism>
<sequence>MVYEARSDHPSLDVTYFRNRRFSASVAAIGSGIFAATGHRPPATGHRRAVRGALPTVGGQATPMCWTWPSAGS</sequence>
<dbReference type="AlphaFoldDB" id="A0AB39RUK9"/>
<gene>
    <name evidence="1" type="ORF">AB5J53_39505</name>
</gene>
<accession>A0AB39RUK9</accession>
<proteinExistence type="predicted"/>
<protein>
    <submittedName>
        <fullName evidence="1">Uncharacterized protein</fullName>
    </submittedName>
</protein>
<name>A0AB39RUK9_9ACTN</name>
<reference evidence="1" key="1">
    <citation type="submission" date="2024-07" db="EMBL/GenBank/DDBJ databases">
        <authorList>
            <person name="Yu S.T."/>
        </authorList>
    </citation>
    <scope>NUCLEOTIDE SEQUENCE</scope>
    <source>
        <strain evidence="1">R41</strain>
    </source>
</reference>